<evidence type="ECO:0000256" key="2">
    <source>
        <dbReference type="ARBA" id="ARBA00010792"/>
    </source>
</evidence>
<comment type="subcellular location">
    <subcellularLocation>
        <location evidence="1 7">Cell membrane</location>
        <topology evidence="1 7">Multi-pass membrane protein</topology>
    </subcellularLocation>
</comment>
<evidence type="ECO:0000313" key="9">
    <source>
        <dbReference type="Proteomes" id="UP000232693"/>
    </source>
</evidence>
<dbReference type="GO" id="GO:0005886">
    <property type="term" value="C:plasma membrane"/>
    <property type="evidence" value="ECO:0007669"/>
    <property type="project" value="UniProtKB-SubCell"/>
</dbReference>
<keyword evidence="6 7" id="KW-0472">Membrane</keyword>
<dbReference type="RefSeq" id="WP_106645888.1">
    <property type="nucleotide sequence ID" value="NZ_BMGO01000001.1"/>
</dbReference>
<dbReference type="PANTHER" id="PTHR30353:SF15">
    <property type="entry name" value="INNER MEMBRANE PROTEIN YABI"/>
    <property type="match status" value="1"/>
</dbReference>
<dbReference type="InterPro" id="IPR032816">
    <property type="entry name" value="VTT_dom"/>
</dbReference>
<sequence>MEAIVNDILDWISNHPHLAGAAVFLIAFLESLAIVGLAVPGWLLLVGVGSLIGGGTLNFWLVAFCSFLGAASGQIVSYWFGYHFQDKVHHWGWIQRHQKMLHTAEDFFQRHGFAGVLVGQFIGPIRAVIALIAGVLDMPPKKFIIAIVIATIIWAPVYLMPGVVLGAALTFEKTQVWVLVGSLVIMAICLWLLGRFMIDHHRARKHHTTLPLKRHINNLLALGIFSGVIVFLVISSYGSLMLQLGSKIWNLII</sequence>
<comment type="similarity">
    <text evidence="2 7">Belongs to the DedA family.</text>
</comment>
<evidence type="ECO:0000256" key="3">
    <source>
        <dbReference type="ARBA" id="ARBA00022475"/>
    </source>
</evidence>
<accession>A0A2K9A274</accession>
<dbReference type="PANTHER" id="PTHR30353">
    <property type="entry name" value="INNER MEMBRANE PROTEIN DEDA-RELATED"/>
    <property type="match status" value="1"/>
</dbReference>
<dbReference type="OrthoDB" id="9780918at2"/>
<evidence type="ECO:0000256" key="1">
    <source>
        <dbReference type="ARBA" id="ARBA00004651"/>
    </source>
</evidence>
<keyword evidence="9" id="KW-1185">Reference proteome</keyword>
<dbReference type="InterPro" id="IPR032818">
    <property type="entry name" value="DedA-like"/>
</dbReference>
<feature type="transmembrane region" description="Helical" evidence="7">
    <location>
        <begin position="143"/>
        <end position="170"/>
    </location>
</feature>
<keyword evidence="3 7" id="KW-1003">Cell membrane</keyword>
<proteinExistence type="inferred from homology"/>
<dbReference type="Proteomes" id="UP000232693">
    <property type="component" value="Chromosome"/>
</dbReference>
<protein>
    <submittedName>
        <fullName evidence="8">DedA family protein</fullName>
    </submittedName>
</protein>
<organism evidence="8 9">
    <name type="scientific">Kangiella profundi</name>
    <dbReference type="NCBI Taxonomy" id="1561924"/>
    <lineage>
        <taxon>Bacteria</taxon>
        <taxon>Pseudomonadati</taxon>
        <taxon>Pseudomonadota</taxon>
        <taxon>Gammaproteobacteria</taxon>
        <taxon>Kangiellales</taxon>
        <taxon>Kangiellaceae</taxon>
        <taxon>Kangiella</taxon>
    </lineage>
</organism>
<reference evidence="8 9" key="1">
    <citation type="submission" date="2017-12" db="EMBL/GenBank/DDBJ databases">
        <title>Kangiella profundi FT102 completed genome.</title>
        <authorList>
            <person name="Xu J."/>
            <person name="Wang J."/>
            <person name="Lu Y."/>
        </authorList>
    </citation>
    <scope>NUCLEOTIDE SEQUENCE [LARGE SCALE GENOMIC DNA]</scope>
    <source>
        <strain evidence="8 9">FT102</strain>
    </source>
</reference>
<gene>
    <name evidence="8" type="ORF">CW740_01455</name>
</gene>
<feature type="transmembrane region" description="Helical" evidence="7">
    <location>
        <begin position="176"/>
        <end position="198"/>
    </location>
</feature>
<evidence type="ECO:0000256" key="4">
    <source>
        <dbReference type="ARBA" id="ARBA00022692"/>
    </source>
</evidence>
<feature type="transmembrane region" description="Helical" evidence="7">
    <location>
        <begin position="113"/>
        <end position="136"/>
    </location>
</feature>
<dbReference type="AlphaFoldDB" id="A0A2K9A274"/>
<name>A0A2K9A274_9GAMM</name>
<evidence type="ECO:0000256" key="6">
    <source>
        <dbReference type="ARBA" id="ARBA00023136"/>
    </source>
</evidence>
<dbReference type="Pfam" id="PF09335">
    <property type="entry name" value="VTT_dom"/>
    <property type="match status" value="1"/>
</dbReference>
<keyword evidence="4 7" id="KW-0812">Transmembrane</keyword>
<keyword evidence="5 7" id="KW-1133">Transmembrane helix</keyword>
<evidence type="ECO:0000256" key="5">
    <source>
        <dbReference type="ARBA" id="ARBA00022989"/>
    </source>
</evidence>
<dbReference type="EMBL" id="CP025120">
    <property type="protein sequence ID" value="AUD77975.1"/>
    <property type="molecule type" value="Genomic_DNA"/>
</dbReference>
<feature type="transmembrane region" description="Helical" evidence="7">
    <location>
        <begin position="219"/>
        <end position="240"/>
    </location>
</feature>
<feature type="transmembrane region" description="Helical" evidence="7">
    <location>
        <begin position="20"/>
        <end position="45"/>
    </location>
</feature>
<evidence type="ECO:0000256" key="7">
    <source>
        <dbReference type="RuleBase" id="RU367016"/>
    </source>
</evidence>
<evidence type="ECO:0000313" key="8">
    <source>
        <dbReference type="EMBL" id="AUD77975.1"/>
    </source>
</evidence>
<dbReference type="KEGG" id="kpd:CW740_01455"/>
<feature type="transmembrane region" description="Helical" evidence="7">
    <location>
        <begin position="57"/>
        <end position="80"/>
    </location>
</feature>